<sequence length="544" mass="61059">MPGVRELMELRRVPTEADDDSTTSLEEHFRGSIDVEKSTIASSQYIDENDDGEDDRFLSNGLMKKKKYEEEEYHPGHASFGMSVFNLSNAIMGSGILGLSYAMANTGIVLFTILLVAVAILSLYSVHLLLMTAKEGGSLIYETLGHKAFGWPGKMAAFISIIMQNIGAMSSYLFIVKYELPEVIRAFLHLEENSGEWYLNGNYLVVFVSIGIILPLSLLKNLGYLGYTSGFSLSCMVFFLVVIIYKKTQLPCPLPFMYSSNLSTNASDISRLYALRHNMSQMDFSRADVSPVVTSNQGDHHTTSVHFEPHPDDEEMCRPKYFVFNSQTAYTVPILAFAFVCHPEVLPIYSELKDRSRKKMQSVSNLSILAMLIMYMLSAMFGYLTFYDFVEAELLHTFTKVYKFDTMLLLVRLAVLTAVTLTVPIVLFPIRSSITTLLFKGRDFSWTRHLVIAALILAFNNMLVIFVPTIRDIFGFIGASAATMLIFILPAAFYLRLVKSLPYNSWQKIWAAVFLAVGVVFMIGSLSLIVLDWISHPPGTSHAH</sequence>
<dbReference type="GeneID" id="103459637"/>
<name>A0A3P9PJF8_POERE</name>
<feature type="transmembrane region" description="Helical" evidence="6">
    <location>
        <begin position="509"/>
        <end position="531"/>
    </location>
</feature>
<dbReference type="Pfam" id="PF01490">
    <property type="entry name" value="Aa_trans"/>
    <property type="match status" value="2"/>
</dbReference>
<dbReference type="AlphaFoldDB" id="A0A3P9PJF8"/>
<protein>
    <submittedName>
        <fullName evidence="8">Solute carrier family 38 member 4</fullName>
    </submittedName>
</protein>
<dbReference type="STRING" id="8081.ENSPREP00000021853"/>
<evidence type="ECO:0000256" key="1">
    <source>
        <dbReference type="ARBA" id="ARBA00004141"/>
    </source>
</evidence>
<accession>A0A3P9PJF8</accession>
<feature type="transmembrane region" description="Helical" evidence="6">
    <location>
        <begin position="449"/>
        <end position="467"/>
    </location>
</feature>
<feature type="transmembrane region" description="Helical" evidence="6">
    <location>
        <begin position="363"/>
        <end position="386"/>
    </location>
</feature>
<feature type="transmembrane region" description="Helical" evidence="6">
    <location>
        <begin position="108"/>
        <end position="130"/>
    </location>
</feature>
<dbReference type="GeneTree" id="ENSGT00940000158917"/>
<feature type="compositionally biased region" description="Basic and acidic residues" evidence="5">
    <location>
        <begin position="1"/>
        <end position="15"/>
    </location>
</feature>
<feature type="transmembrane region" description="Helical" evidence="6">
    <location>
        <begin position="473"/>
        <end position="497"/>
    </location>
</feature>
<evidence type="ECO:0000256" key="5">
    <source>
        <dbReference type="SAM" id="MobiDB-lite"/>
    </source>
</evidence>
<dbReference type="CTD" id="55089"/>
<dbReference type="KEGG" id="pret:103459637"/>
<proteinExistence type="predicted"/>
<dbReference type="PANTHER" id="PTHR22950">
    <property type="entry name" value="AMINO ACID TRANSPORTER"/>
    <property type="match status" value="1"/>
</dbReference>
<dbReference type="InterPro" id="IPR013057">
    <property type="entry name" value="AA_transpt_TM"/>
</dbReference>
<feature type="transmembrane region" description="Helical" evidence="6">
    <location>
        <begin position="197"/>
        <end position="218"/>
    </location>
</feature>
<dbReference type="Ensembl" id="ENSPRET00000022083.1">
    <property type="protein sequence ID" value="ENSPREP00000021853.1"/>
    <property type="gene ID" value="ENSPREG00000014746.1"/>
</dbReference>
<dbReference type="GO" id="GO:0005886">
    <property type="term" value="C:plasma membrane"/>
    <property type="evidence" value="ECO:0007669"/>
    <property type="project" value="TreeGrafter"/>
</dbReference>
<feature type="region of interest" description="Disordered" evidence="5">
    <location>
        <begin position="1"/>
        <end position="25"/>
    </location>
</feature>
<dbReference type="RefSeq" id="XP_008399607.1">
    <property type="nucleotide sequence ID" value="XM_008401385.2"/>
</dbReference>
<feature type="transmembrane region" description="Helical" evidence="6">
    <location>
        <begin position="406"/>
        <end position="428"/>
    </location>
</feature>
<feature type="domain" description="Amino acid transporter transmembrane" evidence="7">
    <location>
        <begin position="324"/>
        <end position="527"/>
    </location>
</feature>
<reference evidence="8" key="3">
    <citation type="submission" date="2025-09" db="UniProtKB">
        <authorList>
            <consortium name="Ensembl"/>
        </authorList>
    </citation>
    <scope>IDENTIFICATION</scope>
    <source>
        <strain evidence="8">Guanapo</strain>
    </source>
</reference>
<keyword evidence="2 6" id="KW-0812">Transmembrane</keyword>
<evidence type="ECO:0000256" key="6">
    <source>
        <dbReference type="SAM" id="Phobius"/>
    </source>
</evidence>
<feature type="transmembrane region" description="Helical" evidence="6">
    <location>
        <begin position="80"/>
        <end position="101"/>
    </location>
</feature>
<dbReference type="OrthoDB" id="655540at2759"/>
<evidence type="ECO:0000259" key="7">
    <source>
        <dbReference type="Pfam" id="PF01490"/>
    </source>
</evidence>
<evidence type="ECO:0000313" key="8">
    <source>
        <dbReference type="Ensembl" id="ENSPREP00000021853.1"/>
    </source>
</evidence>
<evidence type="ECO:0000256" key="3">
    <source>
        <dbReference type="ARBA" id="ARBA00022989"/>
    </source>
</evidence>
<evidence type="ECO:0000256" key="4">
    <source>
        <dbReference type="ARBA" id="ARBA00023136"/>
    </source>
</evidence>
<feature type="transmembrane region" description="Helical" evidence="6">
    <location>
        <begin position="224"/>
        <end position="245"/>
    </location>
</feature>
<evidence type="ECO:0000256" key="2">
    <source>
        <dbReference type="ARBA" id="ARBA00022692"/>
    </source>
</evidence>
<comment type="subcellular location">
    <subcellularLocation>
        <location evidence="1">Membrane</location>
        <topology evidence="1">Multi-pass membrane protein</topology>
    </subcellularLocation>
</comment>
<keyword evidence="3 6" id="KW-1133">Transmembrane helix</keyword>
<keyword evidence="9" id="KW-1185">Reference proteome</keyword>
<dbReference type="OMA" id="MNIMPSF"/>
<evidence type="ECO:0000313" key="9">
    <source>
        <dbReference type="Proteomes" id="UP000242638"/>
    </source>
</evidence>
<keyword evidence="4 6" id="KW-0472">Membrane</keyword>
<reference evidence="8" key="2">
    <citation type="submission" date="2025-08" db="UniProtKB">
        <authorList>
            <consortium name="Ensembl"/>
        </authorList>
    </citation>
    <scope>IDENTIFICATION</scope>
    <source>
        <strain evidence="8">Guanapo</strain>
    </source>
</reference>
<dbReference type="GO" id="GO:0015179">
    <property type="term" value="F:L-amino acid transmembrane transporter activity"/>
    <property type="evidence" value="ECO:0007669"/>
    <property type="project" value="TreeGrafter"/>
</dbReference>
<dbReference type="PANTHER" id="PTHR22950:SF222">
    <property type="entry name" value="SODIUM-COUPLED NEUTRAL AMINO ACID TRANSPORTER 4"/>
    <property type="match status" value="1"/>
</dbReference>
<feature type="domain" description="Amino acid transporter transmembrane" evidence="7">
    <location>
        <begin position="78"/>
        <end position="245"/>
    </location>
</feature>
<feature type="transmembrane region" description="Helical" evidence="6">
    <location>
        <begin position="155"/>
        <end position="176"/>
    </location>
</feature>
<dbReference type="Bgee" id="ENSPREG00000014746">
    <property type="expression patterns" value="Expressed in caudal fin and 1 other cell type or tissue"/>
</dbReference>
<dbReference type="Proteomes" id="UP000242638">
    <property type="component" value="Unassembled WGS sequence"/>
</dbReference>
<organism evidence="8 9">
    <name type="scientific">Poecilia reticulata</name>
    <name type="common">Guppy</name>
    <name type="synonym">Acanthophacelus reticulatus</name>
    <dbReference type="NCBI Taxonomy" id="8081"/>
    <lineage>
        <taxon>Eukaryota</taxon>
        <taxon>Metazoa</taxon>
        <taxon>Chordata</taxon>
        <taxon>Craniata</taxon>
        <taxon>Vertebrata</taxon>
        <taxon>Euteleostomi</taxon>
        <taxon>Actinopterygii</taxon>
        <taxon>Neopterygii</taxon>
        <taxon>Teleostei</taxon>
        <taxon>Neoteleostei</taxon>
        <taxon>Acanthomorphata</taxon>
        <taxon>Ovalentaria</taxon>
        <taxon>Atherinomorphae</taxon>
        <taxon>Cyprinodontiformes</taxon>
        <taxon>Poeciliidae</taxon>
        <taxon>Poeciliinae</taxon>
        <taxon>Poecilia</taxon>
    </lineage>
</organism>
<reference evidence="9" key="1">
    <citation type="submission" date="2013-11" db="EMBL/GenBank/DDBJ databases">
        <title>The genomic landscape of the Guanapo guppy.</title>
        <authorList>
            <person name="Kuenstner A."/>
            <person name="Dreyer C."/>
        </authorList>
    </citation>
    <scope>NUCLEOTIDE SEQUENCE</scope>
    <source>
        <strain evidence="9">Guanapo</strain>
    </source>
</reference>